<dbReference type="PROSITE" id="PS50888">
    <property type="entry name" value="BHLH"/>
    <property type="match status" value="1"/>
</dbReference>
<evidence type="ECO:0000256" key="3">
    <source>
        <dbReference type="ARBA" id="ARBA00022782"/>
    </source>
</evidence>
<dbReference type="FunFam" id="4.10.280.10:FF:000025">
    <property type="entry name" value="protein atonal homolog 7"/>
    <property type="match status" value="1"/>
</dbReference>
<reference evidence="10 12" key="1">
    <citation type="journal article" date="2010" name="BMC Genomics">
        <title>Combination of measures distinguishes pre-miRNAs from other stem-loops in the genome of the newly sequenced Anopheles darlingi.</title>
        <authorList>
            <person name="Mendes N.D."/>
            <person name="Freitas A.T."/>
            <person name="Vasconcelos A.T."/>
            <person name="Sagot M.F."/>
        </authorList>
    </citation>
    <scope>NUCLEOTIDE SEQUENCE</scope>
</reference>
<feature type="domain" description="BHLH" evidence="9">
    <location>
        <begin position="126"/>
        <end position="178"/>
    </location>
</feature>
<keyword evidence="3" id="KW-0221">Differentiation</keyword>
<dbReference type="Pfam" id="PF00010">
    <property type="entry name" value="HLH"/>
    <property type="match status" value="1"/>
</dbReference>
<dbReference type="Proteomes" id="UP000000673">
    <property type="component" value="Unassembled WGS sequence"/>
</dbReference>
<dbReference type="GO" id="GO:0045944">
    <property type="term" value="P:positive regulation of transcription by RNA polymerase II"/>
    <property type="evidence" value="ECO:0007669"/>
    <property type="project" value="TreeGrafter"/>
</dbReference>
<dbReference type="eggNOG" id="KOG4395">
    <property type="taxonomic scope" value="Eukaryota"/>
</dbReference>
<dbReference type="SUPFAM" id="SSF47459">
    <property type="entry name" value="HLH, helix-loop-helix DNA-binding domain"/>
    <property type="match status" value="1"/>
</dbReference>
<dbReference type="PANTHER" id="PTHR19290">
    <property type="entry name" value="BASIC HELIX-LOOP-HELIX PROTEIN NEUROGENIN-RELATED"/>
    <property type="match status" value="1"/>
</dbReference>
<protein>
    <submittedName>
        <fullName evidence="10">Neurogenic differentiation factor</fullName>
    </submittedName>
</protein>
<keyword evidence="6" id="KW-0804">Transcription</keyword>
<dbReference type="GO" id="GO:0046982">
    <property type="term" value="F:protein heterodimerization activity"/>
    <property type="evidence" value="ECO:0007669"/>
    <property type="project" value="UniProtKB-ARBA"/>
</dbReference>
<dbReference type="EnsemblMetazoa" id="ADAC008103-RA">
    <property type="protein sequence ID" value="ADAC008103-PA"/>
    <property type="gene ID" value="ADAC008103"/>
</dbReference>
<evidence type="ECO:0000256" key="8">
    <source>
        <dbReference type="SAM" id="MobiDB-lite"/>
    </source>
</evidence>
<evidence type="ECO:0000256" key="2">
    <source>
        <dbReference type="ARBA" id="ARBA00022473"/>
    </source>
</evidence>
<evidence type="ECO:0000256" key="5">
    <source>
        <dbReference type="ARBA" id="ARBA00023015"/>
    </source>
</evidence>
<sequence length="183" mass="20459">MSAMDVYGFQQPHTTGYYGQQMASIEEQERDSYYHYYNGYYTFFDGVELSGQSSPQSRPQSTGVVSEASGISTDTAMRRRKLKTLVAAASAAAASSDTQANGESVAPVKQRRNKRTGVVPVVVKKKRRLAANARERKRMKGLNEAFDRLRQYLPSLGDDRQFSKHETLQMAQTYISALAELLV</sequence>
<dbReference type="HOGENOM" id="CLU_1476353_0_0_1"/>
<feature type="compositionally biased region" description="Low complexity" evidence="8">
    <location>
        <begin position="51"/>
        <end position="61"/>
    </location>
</feature>
<evidence type="ECO:0000313" key="12">
    <source>
        <dbReference type="Proteomes" id="UP000000673"/>
    </source>
</evidence>
<dbReference type="EMBL" id="ADMH02001957">
    <property type="protein sequence ID" value="ETN60279.1"/>
    <property type="molecule type" value="Genomic_DNA"/>
</dbReference>
<dbReference type="GO" id="GO:0000981">
    <property type="term" value="F:DNA-binding transcription factor activity, RNA polymerase II-specific"/>
    <property type="evidence" value="ECO:0007669"/>
    <property type="project" value="TreeGrafter"/>
</dbReference>
<dbReference type="SMART" id="SM00353">
    <property type="entry name" value="HLH"/>
    <property type="match status" value="1"/>
</dbReference>
<evidence type="ECO:0000256" key="4">
    <source>
        <dbReference type="ARBA" id="ARBA00022902"/>
    </source>
</evidence>
<dbReference type="STRING" id="43151.W5JBV8"/>
<keyword evidence="5" id="KW-0805">Transcription regulation</keyword>
<comment type="subcellular location">
    <subcellularLocation>
        <location evidence="1">Nucleus</location>
    </subcellularLocation>
</comment>
<keyword evidence="4" id="KW-0524">Neurogenesis</keyword>
<dbReference type="GO" id="GO:0070888">
    <property type="term" value="F:E-box binding"/>
    <property type="evidence" value="ECO:0007669"/>
    <property type="project" value="TreeGrafter"/>
</dbReference>
<organism evidence="10">
    <name type="scientific">Anopheles darlingi</name>
    <name type="common">Mosquito</name>
    <dbReference type="NCBI Taxonomy" id="43151"/>
    <lineage>
        <taxon>Eukaryota</taxon>
        <taxon>Metazoa</taxon>
        <taxon>Ecdysozoa</taxon>
        <taxon>Arthropoda</taxon>
        <taxon>Hexapoda</taxon>
        <taxon>Insecta</taxon>
        <taxon>Pterygota</taxon>
        <taxon>Neoptera</taxon>
        <taxon>Endopterygota</taxon>
        <taxon>Diptera</taxon>
        <taxon>Nematocera</taxon>
        <taxon>Culicoidea</taxon>
        <taxon>Culicidae</taxon>
        <taxon>Anophelinae</taxon>
        <taxon>Anopheles</taxon>
    </lineage>
</organism>
<evidence type="ECO:0000313" key="11">
    <source>
        <dbReference type="EnsemblMetazoa" id="ADAC008103-PA"/>
    </source>
</evidence>
<name>W5JBV8_ANODA</name>
<dbReference type="VEuPathDB" id="VectorBase:ADAR2_011908"/>
<gene>
    <name evidence="10" type="ORF">AND_008103</name>
</gene>
<evidence type="ECO:0000259" key="9">
    <source>
        <dbReference type="PROSITE" id="PS50888"/>
    </source>
</evidence>
<proteinExistence type="predicted"/>
<dbReference type="GO" id="GO:0061564">
    <property type="term" value="P:axon development"/>
    <property type="evidence" value="ECO:0007669"/>
    <property type="project" value="TreeGrafter"/>
</dbReference>
<dbReference type="Gene3D" id="4.10.280.10">
    <property type="entry name" value="Helix-loop-helix DNA-binding domain"/>
    <property type="match status" value="1"/>
</dbReference>
<dbReference type="InterPro" id="IPR036638">
    <property type="entry name" value="HLH_DNA-bd_sf"/>
</dbReference>
<dbReference type="PANTHER" id="PTHR19290:SF162">
    <property type="entry name" value="TRANSCRIPTION FACTOR ATOH7"/>
    <property type="match status" value="1"/>
</dbReference>
<evidence type="ECO:0000256" key="6">
    <source>
        <dbReference type="ARBA" id="ARBA00023163"/>
    </source>
</evidence>
<feature type="region of interest" description="Disordered" evidence="8">
    <location>
        <begin position="51"/>
        <end position="72"/>
    </location>
</feature>
<dbReference type="InterPro" id="IPR011598">
    <property type="entry name" value="bHLH_dom"/>
</dbReference>
<dbReference type="GO" id="GO:0005634">
    <property type="term" value="C:nucleus"/>
    <property type="evidence" value="ECO:0007669"/>
    <property type="project" value="UniProtKB-SubCell"/>
</dbReference>
<dbReference type="CDD" id="cd11430">
    <property type="entry name" value="bHLH_TS_ATOH1_like"/>
    <property type="match status" value="1"/>
</dbReference>
<dbReference type="InterPro" id="IPR050359">
    <property type="entry name" value="bHLH_transcription_factors"/>
</dbReference>
<keyword evidence="12" id="KW-1185">Reference proteome</keyword>
<reference evidence="10" key="3">
    <citation type="journal article" date="2013" name="Nucleic Acids Res.">
        <title>The genome of Anopheles darlingi, the main neotropical malaria vector.</title>
        <authorList>
            <person name="Marinotti O."/>
            <person name="Cerqueira G.C."/>
            <person name="de Almeida L.G."/>
            <person name="Ferro M.I."/>
            <person name="Loreto E.L."/>
            <person name="Zaha A."/>
            <person name="Teixeira S.M."/>
            <person name="Wespiser A.R."/>
            <person name="Almeida E Silva A."/>
            <person name="Schlindwein A.D."/>
            <person name="Pacheco A.C."/>
            <person name="Silva A.L."/>
            <person name="Graveley B.R."/>
            <person name="Walenz B.P."/>
            <person name="Lima Bde A."/>
            <person name="Ribeiro C.A."/>
            <person name="Nunes-Silva C.G."/>
            <person name="de Carvalho C.R."/>
            <person name="Soares C.M."/>
            <person name="de Menezes C.B."/>
            <person name="Matiolli C."/>
            <person name="Caffrey D."/>
            <person name="Araujo D.A."/>
            <person name="de Oliveira D.M."/>
            <person name="Golenbock D."/>
            <person name="Grisard E.C."/>
            <person name="Fantinatti-Garboggini F."/>
            <person name="de Carvalho F.M."/>
            <person name="Barcellos F.G."/>
            <person name="Prosdocimi F."/>
            <person name="May G."/>
            <person name="Azevedo Junior G.M."/>
            <person name="Guimaraes G.M."/>
            <person name="Goldman G.H."/>
            <person name="Padilha I.Q."/>
            <person name="Batista Jda S."/>
            <person name="Ferro J.A."/>
            <person name="Ribeiro J.M."/>
            <person name="Fietto J.L."/>
            <person name="Dabbas K.M."/>
            <person name="Cerdeira L."/>
            <person name="Agnez-Lima L.F."/>
            <person name="Brocchi M."/>
            <person name="de Carvalho M.O."/>
            <person name="Teixeira Mde M."/>
            <person name="Diniz Maia Mde M."/>
            <person name="Goldman M.H."/>
            <person name="Cruz Schneider M.P."/>
            <person name="Felipe M.S."/>
            <person name="Hungria M."/>
            <person name="Nicolas M.F."/>
            <person name="Pereira M."/>
            <person name="Montes M.A."/>
            <person name="Cantao M.E."/>
            <person name="Vincentz M."/>
            <person name="Rafael M.S."/>
            <person name="Silverman N."/>
            <person name="Stoco P.H."/>
            <person name="Souza R.C."/>
            <person name="Vicentini R."/>
            <person name="Gazzinelli R.T."/>
            <person name="Neves Rde O."/>
            <person name="Silva R."/>
            <person name="Astolfi-Filho S."/>
            <person name="Maciel T.E."/>
            <person name="Urmenyi T.P."/>
            <person name="Tadei W.P."/>
            <person name="Camargo E.P."/>
            <person name="de Vasconcelos A.T."/>
        </authorList>
    </citation>
    <scope>NUCLEOTIDE SEQUENCE</scope>
</reference>
<evidence type="ECO:0000313" key="10">
    <source>
        <dbReference type="EMBL" id="ETN60279.1"/>
    </source>
</evidence>
<dbReference type="AlphaFoldDB" id="W5JBV8"/>
<accession>W5JBV8</accession>
<keyword evidence="7" id="KW-0539">Nucleus</keyword>
<evidence type="ECO:0000256" key="1">
    <source>
        <dbReference type="ARBA" id="ARBA00004123"/>
    </source>
</evidence>
<evidence type="ECO:0000256" key="7">
    <source>
        <dbReference type="ARBA" id="ARBA00023242"/>
    </source>
</evidence>
<reference evidence="10" key="2">
    <citation type="submission" date="2010-05" db="EMBL/GenBank/DDBJ databases">
        <authorList>
            <person name="Almeida L.G."/>
            <person name="Nicolas M.F."/>
            <person name="Souza R.C."/>
            <person name="Vasconcelos A.T.R."/>
        </authorList>
    </citation>
    <scope>NUCLEOTIDE SEQUENCE</scope>
</reference>
<dbReference type="VEuPathDB" id="VectorBase:ADAC008103"/>
<reference evidence="11" key="4">
    <citation type="submission" date="2015-06" db="UniProtKB">
        <authorList>
            <consortium name="EnsemblMetazoa"/>
        </authorList>
    </citation>
    <scope>IDENTIFICATION</scope>
</reference>
<keyword evidence="2" id="KW-0217">Developmental protein</keyword>
<dbReference type="GO" id="GO:0016360">
    <property type="term" value="P:sensory organ precursor cell fate determination"/>
    <property type="evidence" value="ECO:0007669"/>
    <property type="project" value="UniProtKB-ARBA"/>
</dbReference>